<dbReference type="GO" id="GO:0046872">
    <property type="term" value="F:metal ion binding"/>
    <property type="evidence" value="ECO:0007669"/>
    <property type="project" value="UniProtKB-KW"/>
</dbReference>
<keyword evidence="2 4" id="KW-0479">Metal-binding</keyword>
<dbReference type="RefSeq" id="WP_050724722.1">
    <property type="nucleotide sequence ID" value="NZ_CP012332.1"/>
</dbReference>
<evidence type="ECO:0000256" key="2">
    <source>
        <dbReference type="ARBA" id="ARBA00022723"/>
    </source>
</evidence>
<gene>
    <name evidence="6" type="ORF">AKJ08_0636</name>
</gene>
<dbReference type="PANTHER" id="PTHR40394">
    <property type="entry name" value="LIPOPROTEIN-RELATED"/>
    <property type="match status" value="1"/>
</dbReference>
<dbReference type="KEGG" id="vin:AKJ08_0636"/>
<dbReference type="Pfam" id="PF13442">
    <property type="entry name" value="Cytochrome_CBB3"/>
    <property type="match status" value="1"/>
</dbReference>
<organism evidence="6 7">
    <name type="scientific">Vulgatibacter incomptus</name>
    <dbReference type="NCBI Taxonomy" id="1391653"/>
    <lineage>
        <taxon>Bacteria</taxon>
        <taxon>Pseudomonadati</taxon>
        <taxon>Myxococcota</taxon>
        <taxon>Myxococcia</taxon>
        <taxon>Myxococcales</taxon>
        <taxon>Cystobacterineae</taxon>
        <taxon>Vulgatibacteraceae</taxon>
        <taxon>Vulgatibacter</taxon>
    </lineage>
</organism>
<dbReference type="AlphaFoldDB" id="A0A0K1PAW8"/>
<evidence type="ECO:0000313" key="6">
    <source>
        <dbReference type="EMBL" id="AKU90249.1"/>
    </source>
</evidence>
<sequence>MRRIAWWLVLVGLAACSDEKNLVPLDWELNRMTQQARYTDFKPGPGFRDGRVLQPPPAGTVPVDRVIGPTTLTLGITDAGDYVDTFPIPITTELIELGRNRFERTCAACHGILGTSETEVASKMTLRPPPSLQKASIRGNPVGRIYQVTTFGYGLMPGYAIQLNLEERWAVVAYVRALQLSQNARLTQLPPDLRQRFRSEVP</sequence>
<evidence type="ECO:0000256" key="1">
    <source>
        <dbReference type="ARBA" id="ARBA00022617"/>
    </source>
</evidence>
<evidence type="ECO:0000313" key="7">
    <source>
        <dbReference type="Proteomes" id="UP000055590"/>
    </source>
</evidence>
<evidence type="ECO:0000259" key="5">
    <source>
        <dbReference type="PROSITE" id="PS51007"/>
    </source>
</evidence>
<dbReference type="PROSITE" id="PS51257">
    <property type="entry name" value="PROKAR_LIPOPROTEIN"/>
    <property type="match status" value="1"/>
</dbReference>
<dbReference type="Gene3D" id="1.10.760.10">
    <property type="entry name" value="Cytochrome c-like domain"/>
    <property type="match status" value="1"/>
</dbReference>
<reference evidence="6 7" key="1">
    <citation type="submission" date="2015-08" db="EMBL/GenBank/DDBJ databases">
        <authorList>
            <person name="Babu N.S."/>
            <person name="Beckwith C.J."/>
            <person name="Beseler K.G."/>
            <person name="Brison A."/>
            <person name="Carone J.V."/>
            <person name="Caskin T.P."/>
            <person name="Diamond M."/>
            <person name="Durham M.E."/>
            <person name="Foxe J.M."/>
            <person name="Go M."/>
            <person name="Henderson B.A."/>
            <person name="Jones I.B."/>
            <person name="McGettigan J.A."/>
            <person name="Micheletti S.J."/>
            <person name="Nasrallah M.E."/>
            <person name="Ortiz D."/>
            <person name="Piller C.R."/>
            <person name="Privatt S.R."/>
            <person name="Schneider S.L."/>
            <person name="Sharp S."/>
            <person name="Smith T.C."/>
            <person name="Stanton J.D."/>
            <person name="Ullery H.E."/>
            <person name="Wilson R.J."/>
            <person name="Serrano M.G."/>
            <person name="Buck G."/>
            <person name="Lee V."/>
            <person name="Wang Y."/>
            <person name="Carvalho R."/>
            <person name="Voegtly L."/>
            <person name="Shi R."/>
            <person name="Duckworth R."/>
            <person name="Johnson A."/>
            <person name="Loviza R."/>
            <person name="Walstead R."/>
            <person name="Shah Z."/>
            <person name="Kiflezghi M."/>
            <person name="Wade K."/>
            <person name="Ball S.L."/>
            <person name="Bradley K.W."/>
            <person name="Asai D.J."/>
            <person name="Bowman C.A."/>
            <person name="Russell D.A."/>
            <person name="Pope W.H."/>
            <person name="Jacobs-Sera D."/>
            <person name="Hendrix R.W."/>
            <person name="Hatfull G.F."/>
        </authorList>
    </citation>
    <scope>NUCLEOTIDE SEQUENCE [LARGE SCALE GENOMIC DNA]</scope>
    <source>
        <strain evidence="6 7">DSM 27710</strain>
    </source>
</reference>
<keyword evidence="1 4" id="KW-0349">Heme</keyword>
<dbReference type="EMBL" id="CP012332">
    <property type="protein sequence ID" value="AKU90249.1"/>
    <property type="molecule type" value="Genomic_DNA"/>
</dbReference>
<dbReference type="SUPFAM" id="SSF46626">
    <property type="entry name" value="Cytochrome c"/>
    <property type="match status" value="1"/>
</dbReference>
<accession>A0A0K1PAW8</accession>
<dbReference type="STRING" id="1391653.AKJ08_0636"/>
<dbReference type="GO" id="GO:0020037">
    <property type="term" value="F:heme binding"/>
    <property type="evidence" value="ECO:0007669"/>
    <property type="project" value="InterPro"/>
</dbReference>
<feature type="domain" description="Cytochrome c" evidence="5">
    <location>
        <begin position="93"/>
        <end position="179"/>
    </location>
</feature>
<dbReference type="PATRIC" id="fig|1391653.3.peg.655"/>
<dbReference type="GO" id="GO:0009055">
    <property type="term" value="F:electron transfer activity"/>
    <property type="evidence" value="ECO:0007669"/>
    <property type="project" value="InterPro"/>
</dbReference>
<evidence type="ECO:0000256" key="3">
    <source>
        <dbReference type="ARBA" id="ARBA00023004"/>
    </source>
</evidence>
<dbReference type="PROSITE" id="PS51007">
    <property type="entry name" value="CYTC"/>
    <property type="match status" value="1"/>
</dbReference>
<dbReference type="Proteomes" id="UP000055590">
    <property type="component" value="Chromosome"/>
</dbReference>
<dbReference type="InterPro" id="IPR009056">
    <property type="entry name" value="Cyt_c-like_dom"/>
</dbReference>
<dbReference type="OrthoDB" id="9773456at2"/>
<dbReference type="PANTHER" id="PTHR40394:SF2">
    <property type="entry name" value="QUINOL:CYTOCHROME C OXIDOREDUCTASE MEMBRANE PROTEIN"/>
    <property type="match status" value="1"/>
</dbReference>
<proteinExistence type="predicted"/>
<protein>
    <submittedName>
        <fullName evidence="6">ABC-type Fe3+ transport system protein</fullName>
    </submittedName>
</protein>
<name>A0A0K1PAW8_9BACT</name>
<dbReference type="InterPro" id="IPR036909">
    <property type="entry name" value="Cyt_c-like_dom_sf"/>
</dbReference>
<evidence type="ECO:0000256" key="4">
    <source>
        <dbReference type="PROSITE-ProRule" id="PRU00433"/>
    </source>
</evidence>
<keyword evidence="3 4" id="KW-0408">Iron</keyword>
<keyword evidence="7" id="KW-1185">Reference proteome</keyword>